<evidence type="ECO:0000313" key="1">
    <source>
        <dbReference type="EMBL" id="MCC4231520.1"/>
    </source>
</evidence>
<organism evidence="1 2">
    <name type="scientific">Sphingobium soli</name>
    <dbReference type="NCBI Taxonomy" id="1591116"/>
    <lineage>
        <taxon>Bacteria</taxon>
        <taxon>Pseudomonadati</taxon>
        <taxon>Pseudomonadota</taxon>
        <taxon>Alphaproteobacteria</taxon>
        <taxon>Sphingomonadales</taxon>
        <taxon>Sphingomonadaceae</taxon>
        <taxon>Sphingobium</taxon>
    </lineage>
</organism>
<proteinExistence type="predicted"/>
<keyword evidence="2" id="KW-1185">Reference proteome</keyword>
<accession>A0ABS8GZ24</accession>
<dbReference type="RefSeq" id="WP_228226029.1">
    <property type="nucleotide sequence ID" value="NZ_JAJGNP010000001.1"/>
</dbReference>
<dbReference type="EMBL" id="JAJGNP010000001">
    <property type="protein sequence ID" value="MCC4231520.1"/>
    <property type="molecule type" value="Genomic_DNA"/>
</dbReference>
<name>A0ABS8GZ24_9SPHN</name>
<sequence>MTDEDIRAIADAFIARTLPKADWTHDAHFATALWLMLKRPDLRPERDMGALIRRYNESVGGVNDDNSGYHETITQASLRMARRLLADLPDDVAPSVAFAAVKASPLSDKDWLFAYWSRSALMTPAARRDWLEPDIKPMPA</sequence>
<evidence type="ECO:0000313" key="2">
    <source>
        <dbReference type="Proteomes" id="UP001198830"/>
    </source>
</evidence>
<gene>
    <name evidence="1" type="ORF">LL253_02305</name>
</gene>
<dbReference type="Proteomes" id="UP001198830">
    <property type="component" value="Unassembled WGS sequence"/>
</dbReference>
<comment type="caution">
    <text evidence="1">The sequence shown here is derived from an EMBL/GenBank/DDBJ whole genome shotgun (WGS) entry which is preliminary data.</text>
</comment>
<reference evidence="1 2" key="1">
    <citation type="submission" date="2021-10" db="EMBL/GenBank/DDBJ databases">
        <title>The diversity and Nitrogen Metabolism of Culturable Nitrate-Utilizing Bacteria Within the Oxygen Minimum Zone of the Changjiang (Yangtze River)Estuary.</title>
        <authorList>
            <person name="Zhang D."/>
            <person name="Zheng J."/>
            <person name="Liu S."/>
            <person name="He W."/>
        </authorList>
    </citation>
    <scope>NUCLEOTIDE SEQUENCE [LARGE SCALE GENOMIC DNA]</scope>
    <source>
        <strain evidence="1 2">FXH275-2</strain>
    </source>
</reference>
<protein>
    <submittedName>
        <fullName evidence="1">Uncharacterized protein</fullName>
    </submittedName>
</protein>